<reference evidence="10" key="1">
    <citation type="submission" date="2023-03" db="EMBL/GenBank/DDBJ databases">
        <title>Andean soil-derived lignocellulolytic bacterial consortium as a source of novel taxa and putative plastic-active enzymes.</title>
        <authorList>
            <person name="Diaz-Garcia L."/>
            <person name="Chuvochina M."/>
            <person name="Feuerriegel G."/>
            <person name="Bunk B."/>
            <person name="Sproer C."/>
            <person name="Streit W.R."/>
            <person name="Rodriguez L.M."/>
            <person name="Overmann J."/>
            <person name="Jimenez D.J."/>
        </authorList>
    </citation>
    <scope>NUCLEOTIDE SEQUENCE</scope>
    <source>
        <strain evidence="10">MAG 7</strain>
    </source>
</reference>
<dbReference type="PROSITE" id="PS52016">
    <property type="entry name" value="TONB_DEPENDENT_REC_3"/>
    <property type="match status" value="1"/>
</dbReference>
<dbReference type="NCBIfam" id="TIGR04057">
    <property type="entry name" value="SusC_RagA_signa"/>
    <property type="match status" value="1"/>
</dbReference>
<evidence type="ECO:0000256" key="4">
    <source>
        <dbReference type="ARBA" id="ARBA00022692"/>
    </source>
</evidence>
<keyword evidence="5 7" id="KW-0472">Membrane</keyword>
<evidence type="ECO:0000313" key="10">
    <source>
        <dbReference type="EMBL" id="WEK35784.1"/>
    </source>
</evidence>
<dbReference type="InterPro" id="IPR008969">
    <property type="entry name" value="CarboxyPept-like_regulatory"/>
</dbReference>
<comment type="similarity">
    <text evidence="7">Belongs to the TonB-dependent receptor family.</text>
</comment>
<dbReference type="InterPro" id="IPR012910">
    <property type="entry name" value="Plug_dom"/>
</dbReference>
<gene>
    <name evidence="10" type="ORF">P0Y53_25135</name>
</gene>
<evidence type="ECO:0000259" key="9">
    <source>
        <dbReference type="Pfam" id="PF07715"/>
    </source>
</evidence>
<evidence type="ECO:0000256" key="2">
    <source>
        <dbReference type="ARBA" id="ARBA00022448"/>
    </source>
</evidence>
<dbReference type="Pfam" id="PF07715">
    <property type="entry name" value="Plug"/>
    <property type="match status" value="1"/>
</dbReference>
<keyword evidence="6 7" id="KW-0998">Cell outer membrane</keyword>
<keyword evidence="2 7" id="KW-0813">Transport</keyword>
<dbReference type="NCBIfam" id="TIGR04056">
    <property type="entry name" value="OMP_RagA_SusC"/>
    <property type="match status" value="1"/>
</dbReference>
<name>A0AAJ5WR43_9BACT</name>
<evidence type="ECO:0000256" key="7">
    <source>
        <dbReference type="PROSITE-ProRule" id="PRU01360"/>
    </source>
</evidence>
<dbReference type="InterPro" id="IPR037066">
    <property type="entry name" value="Plug_dom_sf"/>
</dbReference>
<dbReference type="InterPro" id="IPR036942">
    <property type="entry name" value="Beta-barrel_TonB_sf"/>
</dbReference>
<proteinExistence type="inferred from homology"/>
<keyword evidence="3 7" id="KW-1134">Transmembrane beta strand</keyword>
<evidence type="ECO:0000256" key="6">
    <source>
        <dbReference type="ARBA" id="ARBA00023237"/>
    </source>
</evidence>
<dbReference type="InterPro" id="IPR023997">
    <property type="entry name" value="TonB-dep_OMP_SusC/RagA_CS"/>
</dbReference>
<dbReference type="SUPFAM" id="SSF56935">
    <property type="entry name" value="Porins"/>
    <property type="match status" value="1"/>
</dbReference>
<evidence type="ECO:0000313" key="11">
    <source>
        <dbReference type="Proteomes" id="UP001220610"/>
    </source>
</evidence>
<keyword evidence="10" id="KW-0675">Receptor</keyword>
<dbReference type="AlphaFoldDB" id="A0AAJ5WR43"/>
<dbReference type="Gene3D" id="2.40.170.20">
    <property type="entry name" value="TonB-dependent receptor, beta-barrel domain"/>
    <property type="match status" value="1"/>
</dbReference>
<dbReference type="Gene3D" id="2.60.40.1120">
    <property type="entry name" value="Carboxypeptidase-like, regulatory domain"/>
    <property type="match status" value="1"/>
</dbReference>
<accession>A0AAJ5WR43</accession>
<dbReference type="EMBL" id="CP119311">
    <property type="protein sequence ID" value="WEK35784.1"/>
    <property type="molecule type" value="Genomic_DNA"/>
</dbReference>
<evidence type="ECO:0000256" key="1">
    <source>
        <dbReference type="ARBA" id="ARBA00004571"/>
    </source>
</evidence>
<dbReference type="SUPFAM" id="SSF49464">
    <property type="entry name" value="Carboxypeptidase regulatory domain-like"/>
    <property type="match status" value="1"/>
</dbReference>
<comment type="subcellular location">
    <subcellularLocation>
        <location evidence="1 7">Cell outer membrane</location>
        <topology evidence="1 7">Multi-pass membrane protein</topology>
    </subcellularLocation>
</comment>
<protein>
    <submittedName>
        <fullName evidence="10">TonB-dependent receptor</fullName>
    </submittedName>
</protein>
<feature type="chain" id="PRO_5042485868" evidence="8">
    <location>
        <begin position="24"/>
        <end position="1030"/>
    </location>
</feature>
<dbReference type="FunFam" id="2.170.130.10:FF:000003">
    <property type="entry name" value="SusC/RagA family TonB-linked outer membrane protein"/>
    <property type="match status" value="1"/>
</dbReference>
<dbReference type="GO" id="GO:0009279">
    <property type="term" value="C:cell outer membrane"/>
    <property type="evidence" value="ECO:0007669"/>
    <property type="project" value="UniProtKB-SubCell"/>
</dbReference>
<feature type="domain" description="TonB-dependent receptor plug" evidence="9">
    <location>
        <begin position="117"/>
        <end position="225"/>
    </location>
</feature>
<keyword evidence="8" id="KW-0732">Signal</keyword>
<dbReference type="InterPro" id="IPR023996">
    <property type="entry name" value="TonB-dep_OMP_SusC/RagA"/>
</dbReference>
<sequence length="1030" mass="113550">MKYIHRILSIIVLLCFLVSQAQAQTIQVTGKVTRKSTGEPLAGATISIKGSATAVTSGDNGDYAITLPAAGATLVATYAGLTEVEVLVDKAGMVNFALEEHALTDVVVVGYGSQRRSNVTGSIATIKNKELVSAPVGDLSNALQGRVPGVITKQSSGEPGKDGAAIYIRGNSTFGSSMEPLFVVDGIVRTSRDFAQLDPSEVESINLLKDASAAAIFGVKGANGVVLVTTKRGKAGKMTTSYTFNYGFQRVTKMNDNLGAYEYALLRNEAQFNDGQAATYTSEQIQKFKDGSDPILYPNTDWQDLVLGGTAPQMQHNLNFSGGTDKVKYFASLGYFDQDGLYKSLNYKRYNARINLDMQVTNTTKVLIDLAGRFEDRKAPTMGIEQIFEHTLRNPPTLPAYYPGVGYAEPGSYVNTLRAIDPAAGSNNTQNTTLLTSVSLEQQIPWVKGLSLKGVFAYDRRMNFTKVWNSNVYQYAYNPTNGEYTPSAYAQPNLSETYWQQYQTEMQAHLNYANRFGKHGVSALVLVLQQERPENWFNAARSGFELPYFDVLSMGPVTNPQGAVTEVIGGNKMRSALRSAAARVNYDYNNTYLFQASLRADESEKFAKGYRRGYFPAFSLGWVISNEKFMESIRGTVDYLKLKGSWGKLGSDNMNNQQFLYLSRYVAVANNYPFGGIILPGLEPQAFLPEVTWETSAKTDIGLEARLFNGLIDVEANVFYEHRDKILAVRTAEVPYGYGGPLPAENVGEVKNRGFELVLGHSKRINQDLSYSVRGNITFVKNEIVKAPTSANVPDQFKAVGHSINSYYGYKATGIIRDSATYKNYNKTTQFPYGLGDIMYEDTNDDGVIDSDDRQWLSTGSIPEVVYGIAGGVTYKGFELNFLFQGAARVHQQLTQNAGYAFFNGGRVTGEWLDRWTPDNPGGKLPRLTTNATATTNNYQVPVGPDFGLGGNSFWIQDASYLRLKNLEIAYNFRQPFITNAGISNLRVFATGQNLLTFTKLNNQDPENTDARGWYYPAQTVFNFGVNVQF</sequence>
<dbReference type="InterPro" id="IPR039426">
    <property type="entry name" value="TonB-dep_rcpt-like"/>
</dbReference>
<dbReference type="Gene3D" id="2.170.130.10">
    <property type="entry name" value="TonB-dependent receptor, plug domain"/>
    <property type="match status" value="1"/>
</dbReference>
<organism evidence="10 11">
    <name type="scientific">Candidatus Pseudobacter hemicellulosilyticus</name>
    <dbReference type="NCBI Taxonomy" id="3121375"/>
    <lineage>
        <taxon>Bacteria</taxon>
        <taxon>Pseudomonadati</taxon>
        <taxon>Bacteroidota</taxon>
        <taxon>Chitinophagia</taxon>
        <taxon>Chitinophagales</taxon>
        <taxon>Chitinophagaceae</taxon>
        <taxon>Pseudobacter</taxon>
    </lineage>
</organism>
<dbReference type="Pfam" id="PF13715">
    <property type="entry name" value="CarbopepD_reg_2"/>
    <property type="match status" value="1"/>
</dbReference>
<evidence type="ECO:0000256" key="8">
    <source>
        <dbReference type="SAM" id="SignalP"/>
    </source>
</evidence>
<evidence type="ECO:0000256" key="5">
    <source>
        <dbReference type="ARBA" id="ARBA00023136"/>
    </source>
</evidence>
<dbReference type="Proteomes" id="UP001220610">
    <property type="component" value="Chromosome"/>
</dbReference>
<evidence type="ECO:0000256" key="3">
    <source>
        <dbReference type="ARBA" id="ARBA00022452"/>
    </source>
</evidence>
<keyword evidence="4 7" id="KW-0812">Transmembrane</keyword>
<feature type="signal peptide" evidence="8">
    <location>
        <begin position="1"/>
        <end position="23"/>
    </location>
</feature>